<keyword evidence="4" id="KW-1185">Reference proteome</keyword>
<evidence type="ECO:0000259" key="2">
    <source>
        <dbReference type="PROSITE" id="PS50217"/>
    </source>
</evidence>
<feature type="compositionally biased region" description="Basic and acidic residues" evidence="1">
    <location>
        <begin position="50"/>
        <end position="69"/>
    </location>
</feature>
<protein>
    <recommendedName>
        <fullName evidence="2">BZIP domain-containing protein</fullName>
    </recommendedName>
</protein>
<comment type="caution">
    <text evidence="3">The sequence shown here is derived from an EMBL/GenBank/DDBJ whole genome shotgun (WGS) entry which is preliminary data.</text>
</comment>
<feature type="compositionally biased region" description="Basic residues" evidence="1">
    <location>
        <begin position="15"/>
        <end position="28"/>
    </location>
</feature>
<dbReference type="Pfam" id="PF00170">
    <property type="entry name" value="bZIP_1"/>
    <property type="match status" value="1"/>
</dbReference>
<organism evidence="3 4">
    <name type="scientific">Mesorhabditis spiculigera</name>
    <dbReference type="NCBI Taxonomy" id="96644"/>
    <lineage>
        <taxon>Eukaryota</taxon>
        <taxon>Metazoa</taxon>
        <taxon>Ecdysozoa</taxon>
        <taxon>Nematoda</taxon>
        <taxon>Chromadorea</taxon>
        <taxon>Rhabditida</taxon>
        <taxon>Rhabditina</taxon>
        <taxon>Rhabditomorpha</taxon>
        <taxon>Rhabditoidea</taxon>
        <taxon>Rhabditidae</taxon>
        <taxon>Mesorhabditinae</taxon>
        <taxon>Mesorhabditis</taxon>
    </lineage>
</organism>
<dbReference type="PRINTS" id="PR00042">
    <property type="entry name" value="LEUZIPPRFOS"/>
</dbReference>
<dbReference type="InterPro" id="IPR000837">
    <property type="entry name" value="AP-1"/>
</dbReference>
<feature type="region of interest" description="Disordered" evidence="1">
    <location>
        <begin position="47"/>
        <end position="75"/>
    </location>
</feature>
<gene>
    <name evidence="3" type="ORF">MSPICULIGERA_LOCUS8031</name>
</gene>
<dbReference type="GO" id="GO:0005634">
    <property type="term" value="C:nucleus"/>
    <property type="evidence" value="ECO:0007669"/>
    <property type="project" value="TreeGrafter"/>
</dbReference>
<dbReference type="EMBL" id="CATQJA010002052">
    <property type="protein sequence ID" value="CAJ0569555.1"/>
    <property type="molecule type" value="Genomic_DNA"/>
</dbReference>
<dbReference type="AlphaFoldDB" id="A0AA36CIA2"/>
<feature type="non-terminal residue" evidence="3">
    <location>
        <position position="75"/>
    </location>
</feature>
<accession>A0AA36CIA2</accession>
<dbReference type="GO" id="GO:0000981">
    <property type="term" value="F:DNA-binding transcription factor activity, RNA polymerase II-specific"/>
    <property type="evidence" value="ECO:0007669"/>
    <property type="project" value="TreeGrafter"/>
</dbReference>
<dbReference type="PANTHER" id="PTHR23351:SF57">
    <property type="entry name" value="TRANSCRIPTION FACTOR FOS-1"/>
    <property type="match status" value="1"/>
</dbReference>
<feature type="domain" description="BZIP" evidence="2">
    <location>
        <begin position="19"/>
        <end position="70"/>
    </location>
</feature>
<reference evidence="3" key="1">
    <citation type="submission" date="2023-06" db="EMBL/GenBank/DDBJ databases">
        <authorList>
            <person name="Delattre M."/>
        </authorList>
    </citation>
    <scope>NUCLEOTIDE SEQUENCE</scope>
    <source>
        <strain evidence="3">AF72</strain>
    </source>
</reference>
<dbReference type="SMART" id="SM00338">
    <property type="entry name" value="BRLZ"/>
    <property type="match status" value="1"/>
</dbReference>
<dbReference type="PANTHER" id="PTHR23351">
    <property type="entry name" value="FOS TRANSCRIPTION FACTOR-RELATED"/>
    <property type="match status" value="1"/>
</dbReference>
<dbReference type="PROSITE" id="PS00036">
    <property type="entry name" value="BZIP_BASIC"/>
    <property type="match status" value="1"/>
</dbReference>
<name>A0AA36CIA2_9BILA</name>
<dbReference type="SUPFAM" id="SSF57959">
    <property type="entry name" value="Leucine zipper domain"/>
    <property type="match status" value="1"/>
</dbReference>
<sequence>MEFLRTFSCPGRKWKTRTTTRSWKRRQRNKEAAARCRQRRLELMHTLQEQVDKQKDENRKKDNQIKELEEPGEAG</sequence>
<evidence type="ECO:0000256" key="1">
    <source>
        <dbReference type="SAM" id="MobiDB-lite"/>
    </source>
</evidence>
<dbReference type="GO" id="GO:0000978">
    <property type="term" value="F:RNA polymerase II cis-regulatory region sequence-specific DNA binding"/>
    <property type="evidence" value="ECO:0007669"/>
    <property type="project" value="TreeGrafter"/>
</dbReference>
<proteinExistence type="predicted"/>
<dbReference type="Proteomes" id="UP001177023">
    <property type="component" value="Unassembled WGS sequence"/>
</dbReference>
<dbReference type="Gene3D" id="1.20.5.170">
    <property type="match status" value="1"/>
</dbReference>
<feature type="region of interest" description="Disordered" evidence="1">
    <location>
        <begin position="15"/>
        <end position="34"/>
    </location>
</feature>
<evidence type="ECO:0000313" key="3">
    <source>
        <dbReference type="EMBL" id="CAJ0569555.1"/>
    </source>
</evidence>
<evidence type="ECO:0000313" key="4">
    <source>
        <dbReference type="Proteomes" id="UP001177023"/>
    </source>
</evidence>
<dbReference type="InterPro" id="IPR046347">
    <property type="entry name" value="bZIP_sf"/>
</dbReference>
<dbReference type="PROSITE" id="PS50217">
    <property type="entry name" value="BZIP"/>
    <property type="match status" value="1"/>
</dbReference>
<dbReference type="InterPro" id="IPR004827">
    <property type="entry name" value="bZIP"/>
</dbReference>